<keyword evidence="9 10" id="KW-0472">Membrane</keyword>
<reference evidence="15" key="3">
    <citation type="submission" date="2019-06" db="EMBL/GenBank/DDBJ databases">
        <title>Co-occurence of chitin degradation, pigmentation and bioactivity in marine Pseudoalteromonas.</title>
        <authorList>
            <person name="Sonnenschein E.C."/>
            <person name="Bech P.K."/>
        </authorList>
    </citation>
    <scope>NUCLEOTIDE SEQUENCE [LARGE SCALE GENOMIC DNA]</scope>
    <source>
        <strain evidence="15">S1189</strain>
    </source>
</reference>
<keyword evidence="4 10" id="KW-1003">Cell membrane</keyword>
<dbReference type="RefSeq" id="WP_130254418.1">
    <property type="nucleotide sequence ID" value="NZ_PNCM01000021.1"/>
</dbReference>
<dbReference type="InterPro" id="IPR007690">
    <property type="entry name" value="T2SS_GspM"/>
</dbReference>
<evidence type="ECO:0000256" key="3">
    <source>
        <dbReference type="ARBA" id="ARBA00022448"/>
    </source>
</evidence>
<dbReference type="GO" id="GO:0015627">
    <property type="term" value="C:type II protein secretion system complex"/>
    <property type="evidence" value="ECO:0007669"/>
    <property type="project" value="InterPro"/>
</dbReference>
<comment type="caution">
    <text evidence="12">The sequence shown here is derived from an EMBL/GenBank/DDBJ whole genome shotgun (WGS) entry which is preliminary data.</text>
</comment>
<evidence type="ECO:0000256" key="1">
    <source>
        <dbReference type="ARBA" id="ARBA00004377"/>
    </source>
</evidence>
<sequence>MKQQALNYWASLKEQEQRLLMVAAGVFVVFVLIMGIIKPLNQAVADAEKAVQRQQELKSYVEQSVGKLKAAGSSARAASGNLSQLVNRSRGRYGIRISQMQPSNDSLRVNIENVEFNKLMGWLDELTNQHGVTIANLDVSQGDETGYVRVSRLVIEQ</sequence>
<dbReference type="SUPFAM" id="SSF103054">
    <property type="entry name" value="General secretion pathway protein M, EpsM"/>
    <property type="match status" value="1"/>
</dbReference>
<feature type="transmembrane region" description="Helical" evidence="11">
    <location>
        <begin position="20"/>
        <end position="37"/>
    </location>
</feature>
<dbReference type="Gene3D" id="3.30.1360.100">
    <property type="entry name" value="General secretion pathway protein M, EpsM"/>
    <property type="match status" value="1"/>
</dbReference>
<evidence type="ECO:0000256" key="11">
    <source>
        <dbReference type="SAM" id="Phobius"/>
    </source>
</evidence>
<reference evidence="12 14" key="2">
    <citation type="submission" date="2018-01" db="EMBL/GenBank/DDBJ databases">
        <title>Co-occurrence of chitin degradation, pigmentation and bioactivity in marine Pseudoalteromonas.</title>
        <authorList>
            <person name="Paulsen S."/>
            <person name="Gram L."/>
            <person name="Machado H."/>
        </authorList>
    </citation>
    <scope>NUCLEOTIDE SEQUENCE [LARGE SCALE GENOMIC DNA]</scope>
    <source>
        <strain evidence="12 14">S3898</strain>
    </source>
</reference>
<evidence type="ECO:0000256" key="7">
    <source>
        <dbReference type="ARBA" id="ARBA00022927"/>
    </source>
</evidence>
<evidence type="ECO:0000313" key="12">
    <source>
        <dbReference type="EMBL" id="RZQ54359.1"/>
    </source>
</evidence>
<keyword evidence="3 10" id="KW-0813">Transport</keyword>
<evidence type="ECO:0000256" key="8">
    <source>
        <dbReference type="ARBA" id="ARBA00022989"/>
    </source>
</evidence>
<accession>A0A4Q7IRW8</accession>
<comment type="subcellular location">
    <subcellularLocation>
        <location evidence="1">Cell inner membrane</location>
        <topology evidence="1">Single-pass membrane protein</topology>
    </subcellularLocation>
</comment>
<dbReference type="GO" id="GO:0015628">
    <property type="term" value="P:protein secretion by the type II secretion system"/>
    <property type="evidence" value="ECO:0007669"/>
    <property type="project" value="InterPro"/>
</dbReference>
<proteinExistence type="inferred from homology"/>
<keyword evidence="6 11" id="KW-0812">Transmembrane</keyword>
<evidence type="ECO:0000256" key="2">
    <source>
        <dbReference type="ARBA" id="ARBA00010637"/>
    </source>
</evidence>
<dbReference type="Proteomes" id="UP000307362">
    <property type="component" value="Unassembled WGS sequence"/>
</dbReference>
<evidence type="ECO:0000256" key="4">
    <source>
        <dbReference type="ARBA" id="ARBA00022475"/>
    </source>
</evidence>
<comment type="similarity">
    <text evidence="2 10">Belongs to the GSP M family.</text>
</comment>
<dbReference type="Pfam" id="PF04612">
    <property type="entry name" value="T2SSM"/>
    <property type="match status" value="1"/>
</dbReference>
<dbReference type="OrthoDB" id="6624834at2"/>
<evidence type="ECO:0000256" key="6">
    <source>
        <dbReference type="ARBA" id="ARBA00022692"/>
    </source>
</evidence>
<dbReference type="EMBL" id="PNCM01000021">
    <property type="protein sequence ID" value="TMP80415.1"/>
    <property type="molecule type" value="Genomic_DNA"/>
</dbReference>
<evidence type="ECO:0000256" key="10">
    <source>
        <dbReference type="PIRNR" id="PIRNR006291"/>
    </source>
</evidence>
<keyword evidence="8 11" id="KW-1133">Transmembrane helix</keyword>
<dbReference type="InterPro" id="IPR023229">
    <property type="entry name" value="T2SS_M_periplasmic_sf"/>
</dbReference>
<dbReference type="GO" id="GO:0005886">
    <property type="term" value="C:plasma membrane"/>
    <property type="evidence" value="ECO:0007669"/>
    <property type="project" value="UniProtKB-SubCell"/>
</dbReference>
<dbReference type="AlphaFoldDB" id="A0A4Q7IRW8"/>
<evidence type="ECO:0000313" key="15">
    <source>
        <dbReference type="Proteomes" id="UP000307362"/>
    </source>
</evidence>
<keyword evidence="7 10" id="KW-0653">Protein transport</keyword>
<reference evidence="13" key="4">
    <citation type="submission" date="2019-09" db="EMBL/GenBank/DDBJ databases">
        <title>Co-occurence of chitin degradation, pigmentation and bioactivity in marine Pseudoalteromonas.</title>
        <authorList>
            <person name="Sonnenschein E.C."/>
            <person name="Bech P.K."/>
        </authorList>
    </citation>
    <scope>NUCLEOTIDE SEQUENCE</scope>
    <source>
        <strain evidence="13">S1189</strain>
    </source>
</reference>
<dbReference type="EMBL" id="PPSX01000016">
    <property type="protein sequence ID" value="RZQ54359.1"/>
    <property type="molecule type" value="Genomic_DNA"/>
</dbReference>
<evidence type="ECO:0000256" key="9">
    <source>
        <dbReference type="ARBA" id="ARBA00023136"/>
    </source>
</evidence>
<protein>
    <recommendedName>
        <fullName evidence="10">Type II secretion system protein M</fullName>
        <shortName evidence="10">T2SS protein M</shortName>
    </recommendedName>
    <alternativeName>
        <fullName evidence="10">General secretion pathway protein M</fullName>
    </alternativeName>
</protein>
<dbReference type="PIRSF" id="PIRSF006291">
    <property type="entry name" value="GspM"/>
    <property type="match status" value="1"/>
</dbReference>
<dbReference type="Proteomes" id="UP000291338">
    <property type="component" value="Unassembled WGS sequence"/>
</dbReference>
<name>A0A4Q7IRW8_9GAMM</name>
<evidence type="ECO:0000256" key="5">
    <source>
        <dbReference type="ARBA" id="ARBA00022519"/>
    </source>
</evidence>
<comment type="function">
    <text evidence="10">Inner membrane component of the type II secretion system required for the energy-dependent secretion of extracellular factors such as proteases and toxins from the periplasm.</text>
</comment>
<keyword evidence="5 10" id="KW-0997">Cell inner membrane</keyword>
<gene>
    <name evidence="12" type="ORF">C1E23_04460</name>
    <name evidence="13" type="ORF">CWB73_10235</name>
</gene>
<reference evidence="13 15" key="1">
    <citation type="submission" date="2017-12" db="EMBL/GenBank/DDBJ databases">
        <authorList>
            <person name="Paulsen S."/>
            <person name="Gram L.K."/>
        </authorList>
    </citation>
    <scope>NUCLEOTIDE SEQUENCE [LARGE SCALE GENOMIC DNA]</scope>
    <source>
        <strain evidence="13 15">S1189</strain>
    </source>
</reference>
<evidence type="ECO:0000313" key="13">
    <source>
        <dbReference type="EMBL" id="TMP80415.1"/>
    </source>
</evidence>
<evidence type="ECO:0000313" key="14">
    <source>
        <dbReference type="Proteomes" id="UP000291338"/>
    </source>
</evidence>
<organism evidence="12 14">
    <name type="scientific">Pseudoalteromonas phenolica</name>
    <dbReference type="NCBI Taxonomy" id="161398"/>
    <lineage>
        <taxon>Bacteria</taxon>
        <taxon>Pseudomonadati</taxon>
        <taxon>Pseudomonadota</taxon>
        <taxon>Gammaproteobacteria</taxon>
        <taxon>Alteromonadales</taxon>
        <taxon>Pseudoalteromonadaceae</taxon>
        <taxon>Pseudoalteromonas</taxon>
    </lineage>
</organism>